<evidence type="ECO:0000313" key="2">
    <source>
        <dbReference type="Proteomes" id="UP000031390"/>
    </source>
</evidence>
<accession>A0A0C1H469</accession>
<evidence type="ECO:0000313" key="1">
    <source>
        <dbReference type="EMBL" id="KIC13237.1"/>
    </source>
</evidence>
<sequence length="37" mass="4068">MLRFLGLSGGIVTGIRQYGQDGRQGRLKPPILLLDDL</sequence>
<name>A0A0C1H469_9NEIS</name>
<reference evidence="1 2" key="1">
    <citation type="submission" date="2014-12" db="EMBL/GenBank/DDBJ databases">
        <title>Genome sequence of Morococcus cerebrosus.</title>
        <authorList>
            <person name="Shin S.-K."/>
            <person name="Yi H."/>
        </authorList>
    </citation>
    <scope>NUCLEOTIDE SEQUENCE [LARGE SCALE GENOMIC DNA]</scope>
    <source>
        <strain evidence="1 2">CIP 81.93</strain>
    </source>
</reference>
<organism evidence="1 2">
    <name type="scientific">Morococcus cerebrosus</name>
    <dbReference type="NCBI Taxonomy" id="1056807"/>
    <lineage>
        <taxon>Bacteria</taxon>
        <taxon>Pseudomonadati</taxon>
        <taxon>Pseudomonadota</taxon>
        <taxon>Betaproteobacteria</taxon>
        <taxon>Neisseriales</taxon>
        <taxon>Neisseriaceae</taxon>
        <taxon>Morococcus</taxon>
    </lineage>
</organism>
<gene>
    <name evidence="1" type="ORF">MCC93_01110</name>
</gene>
<proteinExistence type="predicted"/>
<protein>
    <submittedName>
        <fullName evidence="1">Uncharacterized protein</fullName>
    </submittedName>
</protein>
<comment type="caution">
    <text evidence="1">The sequence shown here is derived from an EMBL/GenBank/DDBJ whole genome shotgun (WGS) entry which is preliminary data.</text>
</comment>
<dbReference type="AlphaFoldDB" id="A0A0C1H469"/>
<dbReference type="Proteomes" id="UP000031390">
    <property type="component" value="Unassembled WGS sequence"/>
</dbReference>
<dbReference type="EMBL" id="JUFZ01000003">
    <property type="protein sequence ID" value="KIC13237.1"/>
    <property type="molecule type" value="Genomic_DNA"/>
</dbReference>